<dbReference type="eggNOG" id="ENOG502SEPT">
    <property type="taxonomic scope" value="Eukaryota"/>
</dbReference>
<dbReference type="AlphaFoldDB" id="A8X9M4"/>
<protein>
    <submittedName>
        <fullName evidence="3">Protein CBG09784</fullName>
    </submittedName>
</protein>
<feature type="domain" description="Apple" evidence="2">
    <location>
        <begin position="48"/>
        <end position="131"/>
    </location>
</feature>
<gene>
    <name evidence="3 5" type="ORF">CBG09784</name>
    <name evidence="3" type="ORF">CBG_09784</name>
</gene>
<evidence type="ECO:0000313" key="4">
    <source>
        <dbReference type="Proteomes" id="UP000008549"/>
    </source>
</evidence>
<accession>A8X9M4</accession>
<dbReference type="WormBase" id="CBG09784a">
    <property type="protein sequence ID" value="CBP32195"/>
    <property type="gene ID" value="WBGene00031307"/>
</dbReference>
<proteinExistence type="predicted"/>
<evidence type="ECO:0000313" key="3">
    <source>
        <dbReference type="EMBL" id="CAP29339.2"/>
    </source>
</evidence>
<name>A8X9M4_CAEBR</name>
<feature type="chain" id="PRO_5002733093" evidence="1">
    <location>
        <begin position="25"/>
        <end position="314"/>
    </location>
</feature>
<dbReference type="CTD" id="8583484"/>
<sequence>MLHTINSFLLPLLLILSSFESVESSASTDTKNVKNGGAKPPNLKLLECFEFKKNYWIVGHAFHTSSVQFKDECLRMCLTSSIRKAKCLSAMHVPNDDECVISDQNQVTKPDLFIENDTPGSFTVNFFRNICVDPPDSEGANRFEARLQGYKGGEGIIELAQTSGRNTQVMVVISGLKENSVRLDSSAQTLKNTNQLYEVALLPGRSDEKGGKCHKKARVDGEEKTIMTLETDHTGMAVEPWRNMDLDIFEENVIGLTAIVVENSSRTIVDCGPIRLASSSSSNSSSTQVSSSEKSEILFFSTGLSLILSVFLFM</sequence>
<feature type="signal peptide" evidence="1">
    <location>
        <begin position="1"/>
        <end position="24"/>
    </location>
</feature>
<dbReference type="SUPFAM" id="SSF57414">
    <property type="entry name" value="Hairpin loop containing domain-like"/>
    <property type="match status" value="1"/>
</dbReference>
<evidence type="ECO:0000259" key="2">
    <source>
        <dbReference type="PROSITE" id="PS50948"/>
    </source>
</evidence>
<organism evidence="3 4">
    <name type="scientific">Caenorhabditis briggsae</name>
    <dbReference type="NCBI Taxonomy" id="6238"/>
    <lineage>
        <taxon>Eukaryota</taxon>
        <taxon>Metazoa</taxon>
        <taxon>Ecdysozoa</taxon>
        <taxon>Nematoda</taxon>
        <taxon>Chromadorea</taxon>
        <taxon>Rhabditida</taxon>
        <taxon>Rhabditina</taxon>
        <taxon>Rhabditomorpha</taxon>
        <taxon>Rhabditoidea</taxon>
        <taxon>Rhabditidae</taxon>
        <taxon>Peloderinae</taxon>
        <taxon>Caenorhabditis</taxon>
    </lineage>
</organism>
<reference evidence="3 4" key="1">
    <citation type="journal article" date="2003" name="PLoS Biol.">
        <title>The genome sequence of Caenorhabditis briggsae: a platform for comparative genomics.</title>
        <authorList>
            <person name="Stein L.D."/>
            <person name="Bao Z."/>
            <person name="Blasiar D."/>
            <person name="Blumenthal T."/>
            <person name="Brent M.R."/>
            <person name="Chen N."/>
            <person name="Chinwalla A."/>
            <person name="Clarke L."/>
            <person name="Clee C."/>
            <person name="Coghlan A."/>
            <person name="Coulson A."/>
            <person name="D'Eustachio P."/>
            <person name="Fitch D.H."/>
            <person name="Fulton L.A."/>
            <person name="Fulton R.E."/>
            <person name="Griffiths-Jones S."/>
            <person name="Harris T.W."/>
            <person name="Hillier L.W."/>
            <person name="Kamath R."/>
            <person name="Kuwabara P.E."/>
            <person name="Mardis E.R."/>
            <person name="Marra M.A."/>
            <person name="Miner T.L."/>
            <person name="Minx P."/>
            <person name="Mullikin J.C."/>
            <person name="Plumb R.W."/>
            <person name="Rogers J."/>
            <person name="Schein J.E."/>
            <person name="Sohrmann M."/>
            <person name="Spieth J."/>
            <person name="Stajich J.E."/>
            <person name="Wei C."/>
            <person name="Willey D."/>
            <person name="Wilson R.K."/>
            <person name="Durbin R."/>
            <person name="Waterston R.H."/>
        </authorList>
    </citation>
    <scope>NUCLEOTIDE SEQUENCE [LARGE SCALE GENOMIC DNA]</scope>
    <source>
        <strain evidence="3 4">AF16</strain>
    </source>
</reference>
<dbReference type="InParanoid" id="A8X9M4"/>
<dbReference type="Gene3D" id="3.50.4.10">
    <property type="entry name" value="Hepatocyte Growth Factor"/>
    <property type="match status" value="1"/>
</dbReference>
<dbReference type="CDD" id="cd01099">
    <property type="entry name" value="PAN_AP_HGF"/>
    <property type="match status" value="1"/>
</dbReference>
<dbReference type="HOGENOM" id="CLU_084866_0_0_1"/>
<dbReference type="InterPro" id="IPR003609">
    <property type="entry name" value="Pan_app"/>
</dbReference>
<keyword evidence="1" id="KW-0732">Signal</keyword>
<dbReference type="Proteomes" id="UP000008549">
    <property type="component" value="Unassembled WGS sequence"/>
</dbReference>
<dbReference type="EMBL" id="HE601459">
    <property type="protein sequence ID" value="CAP29339.2"/>
    <property type="molecule type" value="Genomic_DNA"/>
</dbReference>
<evidence type="ECO:0000256" key="1">
    <source>
        <dbReference type="SAM" id="SignalP"/>
    </source>
</evidence>
<keyword evidence="4" id="KW-1185">Reference proteome</keyword>
<dbReference type="RefSeq" id="XP_045094111.1">
    <property type="nucleotide sequence ID" value="XM_045244133.1"/>
</dbReference>
<dbReference type="OMA" id="CRSLMHM"/>
<reference evidence="3 4" key="2">
    <citation type="journal article" date="2011" name="PLoS Genet.">
        <title>Caenorhabditis briggsae recombinant inbred line genotypes reveal inter-strain incompatibility and the evolution of recombination.</title>
        <authorList>
            <person name="Ross J.A."/>
            <person name="Koboldt D.C."/>
            <person name="Staisch J.E."/>
            <person name="Chamberlin H.M."/>
            <person name="Gupta B.P."/>
            <person name="Miller R.D."/>
            <person name="Baird S.E."/>
            <person name="Haag E.S."/>
        </authorList>
    </citation>
    <scope>NUCLEOTIDE SEQUENCE [LARGE SCALE GENOMIC DNA]</scope>
    <source>
        <strain evidence="3 4">AF16</strain>
    </source>
</reference>
<dbReference type="KEGG" id="cbr:CBG_09784"/>
<dbReference type="GeneID" id="8583484"/>
<dbReference type="PROSITE" id="PS50948">
    <property type="entry name" value="PAN"/>
    <property type="match status" value="1"/>
</dbReference>
<dbReference type="FunCoup" id="A8X9M4">
    <property type="interactions" value="66"/>
</dbReference>
<dbReference type="STRING" id="6238.A8X9M4"/>
<evidence type="ECO:0000313" key="5">
    <source>
        <dbReference type="WormBase" id="CBG09784a"/>
    </source>
</evidence>
<dbReference type="Pfam" id="PF00024">
    <property type="entry name" value="PAN_1"/>
    <property type="match status" value="1"/>
</dbReference>